<protein>
    <recommendedName>
        <fullName evidence="1">Fungal-type protein kinase domain-containing protein</fullName>
    </recommendedName>
</protein>
<keyword evidence="3" id="KW-1185">Reference proteome</keyword>
<name>A0A6A4GPJ2_9AGAR</name>
<proteinExistence type="predicted"/>
<feature type="non-terminal residue" evidence="2">
    <location>
        <position position="124"/>
    </location>
</feature>
<sequence length="124" mass="14285">WNGLKLVMKISRPVKGCVPEHETIQRCIDMAVDEHAWVLKHLPIVLGRFIADGSAVQDRLKIKFGDGYEERIIRGSIQEELCPVMDLKSPVEFAQAMYDILQCHDWIYTHSQILHRDVSQANIM</sequence>
<dbReference type="AlphaFoldDB" id="A0A6A4GPJ2"/>
<gene>
    <name evidence="2" type="ORF">BT96DRAFT_797371</name>
</gene>
<dbReference type="OrthoDB" id="5569250at2759"/>
<feature type="non-terminal residue" evidence="2">
    <location>
        <position position="1"/>
    </location>
</feature>
<feature type="domain" description="Fungal-type protein kinase" evidence="1">
    <location>
        <begin position="61"/>
        <end position="124"/>
    </location>
</feature>
<dbReference type="Pfam" id="PF17667">
    <property type="entry name" value="Pkinase_fungal"/>
    <property type="match status" value="1"/>
</dbReference>
<accession>A0A6A4GPJ2</accession>
<evidence type="ECO:0000313" key="2">
    <source>
        <dbReference type="EMBL" id="KAE9387709.1"/>
    </source>
</evidence>
<dbReference type="InterPro" id="IPR040976">
    <property type="entry name" value="Pkinase_fungal"/>
</dbReference>
<organism evidence="2 3">
    <name type="scientific">Gymnopus androsaceus JB14</name>
    <dbReference type="NCBI Taxonomy" id="1447944"/>
    <lineage>
        <taxon>Eukaryota</taxon>
        <taxon>Fungi</taxon>
        <taxon>Dikarya</taxon>
        <taxon>Basidiomycota</taxon>
        <taxon>Agaricomycotina</taxon>
        <taxon>Agaricomycetes</taxon>
        <taxon>Agaricomycetidae</taxon>
        <taxon>Agaricales</taxon>
        <taxon>Marasmiineae</taxon>
        <taxon>Omphalotaceae</taxon>
        <taxon>Gymnopus</taxon>
    </lineage>
</organism>
<reference evidence="2" key="1">
    <citation type="journal article" date="2019" name="Environ. Microbiol.">
        <title>Fungal ecological strategies reflected in gene transcription - a case study of two litter decomposers.</title>
        <authorList>
            <person name="Barbi F."/>
            <person name="Kohler A."/>
            <person name="Barry K."/>
            <person name="Baskaran P."/>
            <person name="Daum C."/>
            <person name="Fauchery L."/>
            <person name="Ihrmark K."/>
            <person name="Kuo A."/>
            <person name="LaButti K."/>
            <person name="Lipzen A."/>
            <person name="Morin E."/>
            <person name="Grigoriev I.V."/>
            <person name="Henrissat B."/>
            <person name="Lindahl B."/>
            <person name="Martin F."/>
        </authorList>
    </citation>
    <scope>NUCLEOTIDE SEQUENCE</scope>
    <source>
        <strain evidence="2">JB14</strain>
    </source>
</reference>
<evidence type="ECO:0000259" key="1">
    <source>
        <dbReference type="Pfam" id="PF17667"/>
    </source>
</evidence>
<dbReference type="EMBL" id="ML769784">
    <property type="protein sequence ID" value="KAE9387709.1"/>
    <property type="molecule type" value="Genomic_DNA"/>
</dbReference>
<evidence type="ECO:0000313" key="3">
    <source>
        <dbReference type="Proteomes" id="UP000799118"/>
    </source>
</evidence>
<dbReference type="Proteomes" id="UP000799118">
    <property type="component" value="Unassembled WGS sequence"/>
</dbReference>